<comment type="subcellular location">
    <subcellularLocation>
        <location evidence="1">Cell membrane</location>
        <topology evidence="1">Multi-pass membrane protein</topology>
    </subcellularLocation>
</comment>
<feature type="transmembrane region" description="Helical" evidence="6">
    <location>
        <begin position="346"/>
        <end position="368"/>
    </location>
</feature>
<dbReference type="EMBL" id="CP022657">
    <property type="protein sequence ID" value="ASS75396.1"/>
    <property type="molecule type" value="Genomic_DNA"/>
</dbReference>
<feature type="transmembrane region" description="Helical" evidence="6">
    <location>
        <begin position="42"/>
        <end position="66"/>
    </location>
</feature>
<dbReference type="InterPro" id="IPR020846">
    <property type="entry name" value="MFS_dom"/>
</dbReference>
<proteinExistence type="predicted"/>
<dbReference type="InterPro" id="IPR053160">
    <property type="entry name" value="MFS_DHA3_Transporter"/>
</dbReference>
<dbReference type="PANTHER" id="PTHR23530:SF1">
    <property type="entry name" value="PERMEASE, MAJOR FACILITATOR SUPERFAMILY-RELATED"/>
    <property type="match status" value="1"/>
</dbReference>
<dbReference type="OrthoDB" id="9816124at2"/>
<dbReference type="Proteomes" id="UP000214688">
    <property type="component" value="Chromosome"/>
</dbReference>
<dbReference type="KEGG" id="tab:CIG75_10610"/>
<feature type="transmembrane region" description="Helical" evidence="6">
    <location>
        <begin position="12"/>
        <end position="36"/>
    </location>
</feature>
<feature type="domain" description="Major facilitator superfamily (MFS) profile" evidence="7">
    <location>
        <begin position="1"/>
        <end position="398"/>
    </location>
</feature>
<keyword evidence="9" id="KW-1185">Reference proteome</keyword>
<dbReference type="InterPro" id="IPR036259">
    <property type="entry name" value="MFS_trans_sf"/>
</dbReference>
<feature type="transmembrane region" description="Helical" evidence="6">
    <location>
        <begin position="250"/>
        <end position="269"/>
    </location>
</feature>
<reference evidence="8 9" key="1">
    <citation type="journal article" date="2015" name="Int. J. Syst. Evol. Microbiol.">
        <title>Tumebacillus algifaecis sp. nov., isolated from decomposing algal scum.</title>
        <authorList>
            <person name="Wu Y.F."/>
            <person name="Zhang B."/>
            <person name="Xing P."/>
            <person name="Wu Q.L."/>
            <person name="Liu S.J."/>
        </authorList>
    </citation>
    <scope>NUCLEOTIDE SEQUENCE [LARGE SCALE GENOMIC DNA]</scope>
    <source>
        <strain evidence="8 9">THMBR28</strain>
    </source>
</reference>
<feature type="transmembrane region" description="Helical" evidence="6">
    <location>
        <begin position="166"/>
        <end position="188"/>
    </location>
</feature>
<evidence type="ECO:0000313" key="9">
    <source>
        <dbReference type="Proteomes" id="UP000214688"/>
    </source>
</evidence>
<dbReference type="PANTHER" id="PTHR23530">
    <property type="entry name" value="TRANSPORT PROTEIN-RELATED"/>
    <property type="match status" value="1"/>
</dbReference>
<keyword evidence="5 6" id="KW-0472">Membrane</keyword>
<feature type="transmembrane region" description="Helical" evidence="6">
    <location>
        <begin position="307"/>
        <end position="326"/>
    </location>
</feature>
<evidence type="ECO:0000256" key="6">
    <source>
        <dbReference type="SAM" id="Phobius"/>
    </source>
</evidence>
<dbReference type="PROSITE" id="PS50850">
    <property type="entry name" value="MFS"/>
    <property type="match status" value="1"/>
</dbReference>
<dbReference type="Pfam" id="PF07690">
    <property type="entry name" value="MFS_1"/>
    <property type="match status" value="1"/>
</dbReference>
<gene>
    <name evidence="8" type="ORF">CIG75_10610</name>
</gene>
<dbReference type="InterPro" id="IPR011701">
    <property type="entry name" value="MFS"/>
</dbReference>
<feature type="transmembrane region" description="Helical" evidence="6">
    <location>
        <begin position="374"/>
        <end position="391"/>
    </location>
</feature>
<evidence type="ECO:0000256" key="5">
    <source>
        <dbReference type="ARBA" id="ARBA00023136"/>
    </source>
</evidence>
<name>A0A223D231_9BACL</name>
<feature type="transmembrane region" description="Helical" evidence="6">
    <location>
        <begin position="220"/>
        <end position="238"/>
    </location>
</feature>
<keyword evidence="3 6" id="KW-0812">Transmembrane</keyword>
<sequence>MKKNTLAAHNIKILFWITILQGTSFIAPVLTLFYFARGLTEFHILLLPVFWSLSLLLGEVPAGVYADRFNPKISFLTGAGIRIASLCMLFFADQPWQFYLYSILNGLSMAFFSGSDQALIYDSLKESNEEELMVDAYGKIQSGTFIATLFAVVIGGYLAQDLREDQFILLIALGLALNIASLIFILFVRLPQKVESPIQDESVFASVREGLRVIRQAPQLLIMVLNATFVFIAGVVAFEAFDQPFLKDAGLAVEYIGVMYGVGALIGFFSARSIGWLTKRFSRIGLMFFSGLLVVGALAVASLFGDALLVALTVYLVLKFVSAIRVPIYTQLSNDLIPSHVRATTISLLSIVDGVIDLIVFGTLTFFATGGISSIYMVCAVVALIGTLLPIRKMKQDAQVADAGVAIDHK</sequence>
<feature type="transmembrane region" description="Helical" evidence="6">
    <location>
        <begin position="98"/>
        <end position="121"/>
    </location>
</feature>
<feature type="transmembrane region" description="Helical" evidence="6">
    <location>
        <begin position="281"/>
        <end position="301"/>
    </location>
</feature>
<evidence type="ECO:0000256" key="2">
    <source>
        <dbReference type="ARBA" id="ARBA00022448"/>
    </source>
</evidence>
<dbReference type="GO" id="GO:0022857">
    <property type="term" value="F:transmembrane transporter activity"/>
    <property type="evidence" value="ECO:0007669"/>
    <property type="project" value="InterPro"/>
</dbReference>
<dbReference type="GO" id="GO:0005886">
    <property type="term" value="C:plasma membrane"/>
    <property type="evidence" value="ECO:0007669"/>
    <property type="project" value="UniProtKB-SubCell"/>
</dbReference>
<feature type="transmembrane region" description="Helical" evidence="6">
    <location>
        <begin position="73"/>
        <end position="92"/>
    </location>
</feature>
<evidence type="ECO:0000256" key="4">
    <source>
        <dbReference type="ARBA" id="ARBA00022989"/>
    </source>
</evidence>
<protein>
    <submittedName>
        <fullName evidence="8">MFS transporter</fullName>
    </submittedName>
</protein>
<evidence type="ECO:0000313" key="8">
    <source>
        <dbReference type="EMBL" id="ASS75396.1"/>
    </source>
</evidence>
<feature type="transmembrane region" description="Helical" evidence="6">
    <location>
        <begin position="142"/>
        <end position="160"/>
    </location>
</feature>
<evidence type="ECO:0000259" key="7">
    <source>
        <dbReference type="PROSITE" id="PS50850"/>
    </source>
</evidence>
<dbReference type="SUPFAM" id="SSF103473">
    <property type="entry name" value="MFS general substrate transporter"/>
    <property type="match status" value="1"/>
</dbReference>
<keyword evidence="4 6" id="KW-1133">Transmembrane helix</keyword>
<dbReference type="Gene3D" id="1.20.1250.20">
    <property type="entry name" value="MFS general substrate transporter like domains"/>
    <property type="match status" value="1"/>
</dbReference>
<dbReference type="RefSeq" id="WP_094236644.1">
    <property type="nucleotide sequence ID" value="NZ_CP022657.1"/>
</dbReference>
<evidence type="ECO:0000256" key="3">
    <source>
        <dbReference type="ARBA" id="ARBA00022692"/>
    </source>
</evidence>
<accession>A0A223D231</accession>
<keyword evidence="2" id="KW-0813">Transport</keyword>
<dbReference type="AlphaFoldDB" id="A0A223D231"/>
<evidence type="ECO:0000256" key="1">
    <source>
        <dbReference type="ARBA" id="ARBA00004651"/>
    </source>
</evidence>
<organism evidence="8 9">
    <name type="scientific">Tumebacillus algifaecis</name>
    <dbReference type="NCBI Taxonomy" id="1214604"/>
    <lineage>
        <taxon>Bacteria</taxon>
        <taxon>Bacillati</taxon>
        <taxon>Bacillota</taxon>
        <taxon>Bacilli</taxon>
        <taxon>Bacillales</taxon>
        <taxon>Alicyclobacillaceae</taxon>
        <taxon>Tumebacillus</taxon>
    </lineage>
</organism>